<proteinExistence type="predicted"/>
<organism evidence="2 3">
    <name type="scientific">Dulcicalothrix desertica PCC 7102</name>
    <dbReference type="NCBI Taxonomy" id="232991"/>
    <lineage>
        <taxon>Bacteria</taxon>
        <taxon>Bacillati</taxon>
        <taxon>Cyanobacteriota</taxon>
        <taxon>Cyanophyceae</taxon>
        <taxon>Nostocales</taxon>
        <taxon>Calotrichaceae</taxon>
        <taxon>Dulcicalothrix</taxon>
    </lineage>
</organism>
<reference evidence="2" key="1">
    <citation type="submission" date="2018-12" db="EMBL/GenBank/DDBJ databases">
        <authorList>
            <person name="Will S."/>
            <person name="Neumann-Schaal M."/>
            <person name="Henke P."/>
        </authorList>
    </citation>
    <scope>NUCLEOTIDE SEQUENCE</scope>
    <source>
        <strain evidence="2">PCC 7102</strain>
    </source>
</reference>
<sequence length="299" mass="34881">MSRYCLKTIKSFGFTQKMIDQYLGQPIIASNPHYKCAAPMKLWERDLVDKVREEKKDELETNLAKRAKMLEAKNKRKSAKRSLLGFYLENYSYSLNEYNTCRLIEIAFKTGAISMSAFKSDDLTLNLIAGYLADDEEARIRKEFAASDKVYSIVYTQVRKALIASDIVFQCIRNVQTIIEDWEREEQEKAEKEKLERLRTKLIQQSFFEYIQQNFDTFLQNASINKNAIQEPSINASKKKKSKHAKRNVNYVWSRIQTYARSQNPNFADTPTIASCGKFHQRIVTYINTVLQEKQSIIK</sequence>
<dbReference type="OrthoDB" id="2030441at2"/>
<dbReference type="EMBL" id="RSCL01000007">
    <property type="protein sequence ID" value="RUT06064.1"/>
    <property type="molecule type" value="Genomic_DNA"/>
</dbReference>
<dbReference type="AlphaFoldDB" id="A0A433VIX6"/>
<gene>
    <name evidence="2" type="ORF">DSM106972_032700</name>
</gene>
<accession>A0A433VIX6</accession>
<evidence type="ECO:0000256" key="1">
    <source>
        <dbReference type="SAM" id="Coils"/>
    </source>
</evidence>
<evidence type="ECO:0000313" key="2">
    <source>
        <dbReference type="EMBL" id="RUT06064.1"/>
    </source>
</evidence>
<evidence type="ECO:0000313" key="3">
    <source>
        <dbReference type="Proteomes" id="UP000271624"/>
    </source>
</evidence>
<dbReference type="Proteomes" id="UP000271624">
    <property type="component" value="Unassembled WGS sequence"/>
</dbReference>
<keyword evidence="1" id="KW-0175">Coiled coil</keyword>
<name>A0A433VIX6_9CYAN</name>
<dbReference type="RefSeq" id="WP_127081745.1">
    <property type="nucleotide sequence ID" value="NZ_RSCL01000007.1"/>
</dbReference>
<protein>
    <submittedName>
        <fullName evidence="2">Uncharacterized protein</fullName>
    </submittedName>
</protein>
<reference evidence="2" key="2">
    <citation type="journal article" date="2019" name="Genome Biol. Evol.">
        <title>Day and night: Metabolic profiles and evolutionary relationships of six axenic non-marine cyanobacteria.</title>
        <authorList>
            <person name="Will S.E."/>
            <person name="Henke P."/>
            <person name="Boedeker C."/>
            <person name="Huang S."/>
            <person name="Brinkmann H."/>
            <person name="Rohde M."/>
            <person name="Jarek M."/>
            <person name="Friedl T."/>
            <person name="Seufert S."/>
            <person name="Schumacher M."/>
            <person name="Overmann J."/>
            <person name="Neumann-Schaal M."/>
            <person name="Petersen J."/>
        </authorList>
    </citation>
    <scope>NUCLEOTIDE SEQUENCE [LARGE SCALE GENOMIC DNA]</scope>
    <source>
        <strain evidence="2">PCC 7102</strain>
    </source>
</reference>
<keyword evidence="3" id="KW-1185">Reference proteome</keyword>
<comment type="caution">
    <text evidence="2">The sequence shown here is derived from an EMBL/GenBank/DDBJ whole genome shotgun (WGS) entry which is preliminary data.</text>
</comment>
<feature type="coiled-coil region" evidence="1">
    <location>
        <begin position="172"/>
        <end position="205"/>
    </location>
</feature>